<evidence type="ECO:0000313" key="1">
    <source>
        <dbReference type="EMBL" id="GBP55519.1"/>
    </source>
</evidence>
<protein>
    <submittedName>
        <fullName evidence="1">Uncharacterized protein</fullName>
    </submittedName>
</protein>
<sequence length="95" mass="10967">MRTARKQADTTNRQQFCRVEFFSYLGATFLTVERPSTNGEEQDTAKKCRIRQVERHLSSREIAPGPITWRQIADDAKLSWKGLNCIATTLFIEKC</sequence>
<keyword evidence="2" id="KW-1185">Reference proteome</keyword>
<dbReference type="AlphaFoldDB" id="A0A4C1WZM0"/>
<evidence type="ECO:0000313" key="2">
    <source>
        <dbReference type="Proteomes" id="UP000299102"/>
    </source>
</evidence>
<dbReference type="EMBL" id="BGZK01000671">
    <property type="protein sequence ID" value="GBP55519.1"/>
    <property type="molecule type" value="Genomic_DNA"/>
</dbReference>
<organism evidence="1 2">
    <name type="scientific">Eumeta variegata</name>
    <name type="common">Bagworm moth</name>
    <name type="synonym">Eumeta japonica</name>
    <dbReference type="NCBI Taxonomy" id="151549"/>
    <lineage>
        <taxon>Eukaryota</taxon>
        <taxon>Metazoa</taxon>
        <taxon>Ecdysozoa</taxon>
        <taxon>Arthropoda</taxon>
        <taxon>Hexapoda</taxon>
        <taxon>Insecta</taxon>
        <taxon>Pterygota</taxon>
        <taxon>Neoptera</taxon>
        <taxon>Endopterygota</taxon>
        <taxon>Lepidoptera</taxon>
        <taxon>Glossata</taxon>
        <taxon>Ditrysia</taxon>
        <taxon>Tineoidea</taxon>
        <taxon>Psychidae</taxon>
        <taxon>Oiketicinae</taxon>
        <taxon>Eumeta</taxon>
    </lineage>
</organism>
<reference evidence="1 2" key="1">
    <citation type="journal article" date="2019" name="Commun. Biol.">
        <title>The bagworm genome reveals a unique fibroin gene that provides high tensile strength.</title>
        <authorList>
            <person name="Kono N."/>
            <person name="Nakamura H."/>
            <person name="Ohtoshi R."/>
            <person name="Tomita M."/>
            <person name="Numata K."/>
            <person name="Arakawa K."/>
        </authorList>
    </citation>
    <scope>NUCLEOTIDE SEQUENCE [LARGE SCALE GENOMIC DNA]</scope>
</reference>
<dbReference type="Proteomes" id="UP000299102">
    <property type="component" value="Unassembled WGS sequence"/>
</dbReference>
<name>A0A4C1WZM0_EUMVA</name>
<gene>
    <name evidence="1" type="ORF">EVAR_36242_1</name>
</gene>
<accession>A0A4C1WZM0</accession>
<comment type="caution">
    <text evidence="1">The sequence shown here is derived from an EMBL/GenBank/DDBJ whole genome shotgun (WGS) entry which is preliminary data.</text>
</comment>
<proteinExistence type="predicted"/>